<sequence length="46" mass="5091">MSKTKAKPKKGVGQGTGSKGWNRWQSSARKKKIAKPYKNKSKGTNK</sequence>
<dbReference type="GeneID" id="33899343"/>
<reference evidence="2 3" key="1">
    <citation type="submission" date="2016-08" db="EMBL/GenBank/DDBJ databases">
        <authorList>
            <person name="Loux V."/>
            <person name="Rue O."/>
        </authorList>
    </citation>
    <scope>NUCLEOTIDE SEQUENCE [LARGE SCALE GENOMIC DNA]</scope>
    <source>
        <strain evidence="2 3">AFSSA_08CEB44bac</strain>
    </source>
</reference>
<evidence type="ECO:0000256" key="1">
    <source>
        <dbReference type="SAM" id="MobiDB-lite"/>
    </source>
</evidence>
<dbReference type="InterPro" id="IPR025175">
    <property type="entry name" value="DUF3934"/>
</dbReference>
<dbReference type="Proteomes" id="UP000242164">
    <property type="component" value="Unassembled WGS sequence"/>
</dbReference>
<evidence type="ECO:0000313" key="3">
    <source>
        <dbReference type="Proteomes" id="UP000242164"/>
    </source>
</evidence>
<feature type="region of interest" description="Disordered" evidence="1">
    <location>
        <begin position="1"/>
        <end position="46"/>
    </location>
</feature>
<organism evidence="2 3">
    <name type="scientific">Bacillus cytotoxicus</name>
    <dbReference type="NCBI Taxonomy" id="580165"/>
    <lineage>
        <taxon>Bacteria</taxon>
        <taxon>Bacillati</taxon>
        <taxon>Bacillota</taxon>
        <taxon>Bacilli</taxon>
        <taxon>Bacillales</taxon>
        <taxon>Bacillaceae</taxon>
        <taxon>Bacillus</taxon>
        <taxon>Bacillus cereus group</taxon>
    </lineage>
</organism>
<gene>
    <name evidence="2" type="ORF">BCB44BAC_01566</name>
</gene>
<protein>
    <recommendedName>
        <fullName evidence="4">DUF3934 domain-containing protein</fullName>
    </recommendedName>
</protein>
<feature type="compositionally biased region" description="Basic residues" evidence="1">
    <location>
        <begin position="1"/>
        <end position="10"/>
    </location>
</feature>
<evidence type="ECO:0000313" key="2">
    <source>
        <dbReference type="EMBL" id="SCL89603.1"/>
    </source>
</evidence>
<accession>A0AAX2CFA5</accession>
<name>A0AAX2CFA5_9BACI</name>
<dbReference type="RefSeq" id="WP_012093917.1">
    <property type="nucleotide sequence ID" value="NZ_CP024096.1"/>
</dbReference>
<evidence type="ECO:0008006" key="4">
    <source>
        <dbReference type="Google" id="ProtNLM"/>
    </source>
</evidence>
<dbReference type="EMBL" id="FMIK01000021">
    <property type="protein sequence ID" value="SCL89603.1"/>
    <property type="molecule type" value="Genomic_DNA"/>
</dbReference>
<dbReference type="Pfam" id="PF13070">
    <property type="entry name" value="DUF3934"/>
    <property type="match status" value="1"/>
</dbReference>
<comment type="caution">
    <text evidence="2">The sequence shown here is derived from an EMBL/GenBank/DDBJ whole genome shotgun (WGS) entry which is preliminary data.</text>
</comment>
<feature type="compositionally biased region" description="Basic residues" evidence="1">
    <location>
        <begin position="28"/>
        <end position="46"/>
    </location>
</feature>
<dbReference type="AlphaFoldDB" id="A0AAX2CFA5"/>
<proteinExistence type="predicted"/>